<dbReference type="CDD" id="cd00867">
    <property type="entry name" value="Trans_IPPS"/>
    <property type="match status" value="1"/>
</dbReference>
<gene>
    <name evidence="7" type="ORF">GH885_05960</name>
</gene>
<dbReference type="InterPro" id="IPR008949">
    <property type="entry name" value="Isoprenoid_synthase_dom_sf"/>
</dbReference>
<keyword evidence="3 6" id="KW-0808">Transferase</keyword>
<dbReference type="SUPFAM" id="SSF48576">
    <property type="entry name" value="Terpenoid synthases"/>
    <property type="match status" value="1"/>
</dbReference>
<dbReference type="GO" id="GO:0004659">
    <property type="term" value="F:prenyltransferase activity"/>
    <property type="evidence" value="ECO:0007669"/>
    <property type="project" value="InterPro"/>
</dbReference>
<dbReference type="Gene3D" id="1.10.600.10">
    <property type="entry name" value="Farnesyl Diphosphate Synthase"/>
    <property type="match status" value="1"/>
</dbReference>
<evidence type="ECO:0000256" key="1">
    <source>
        <dbReference type="ARBA" id="ARBA00001946"/>
    </source>
</evidence>
<dbReference type="SFLD" id="SFLDG01211">
    <property type="entry name" value="Competence_Regulatory_Protein"/>
    <property type="match status" value="1"/>
</dbReference>
<evidence type="ECO:0000256" key="6">
    <source>
        <dbReference type="RuleBase" id="RU004466"/>
    </source>
</evidence>
<dbReference type="GO" id="GO:0008299">
    <property type="term" value="P:isoprenoid biosynthetic process"/>
    <property type="evidence" value="ECO:0007669"/>
    <property type="project" value="InterPro"/>
</dbReference>
<comment type="cofactor">
    <cofactor evidence="1">
        <name>Mg(2+)</name>
        <dbReference type="ChEBI" id="CHEBI:18420"/>
    </cofactor>
</comment>
<organism evidence="7 8">
    <name type="scientific">Gracilibacillus thailandensis</name>
    <dbReference type="NCBI Taxonomy" id="563735"/>
    <lineage>
        <taxon>Bacteria</taxon>
        <taxon>Bacillati</taxon>
        <taxon>Bacillota</taxon>
        <taxon>Bacilli</taxon>
        <taxon>Bacillales</taxon>
        <taxon>Bacillaceae</taxon>
        <taxon>Gracilibacillus</taxon>
    </lineage>
</organism>
<evidence type="ECO:0000313" key="7">
    <source>
        <dbReference type="EMBL" id="MRI65890.1"/>
    </source>
</evidence>
<dbReference type="PANTHER" id="PTHR12001">
    <property type="entry name" value="GERANYLGERANYL PYROPHOSPHATE SYNTHASE"/>
    <property type="match status" value="1"/>
</dbReference>
<comment type="caution">
    <text evidence="7">The sequence shown here is derived from an EMBL/GenBank/DDBJ whole genome shotgun (WGS) entry which is preliminary data.</text>
</comment>
<keyword evidence="8" id="KW-1185">Reference proteome</keyword>
<dbReference type="EMBL" id="WJEE01000009">
    <property type="protein sequence ID" value="MRI65890.1"/>
    <property type="molecule type" value="Genomic_DNA"/>
</dbReference>
<evidence type="ECO:0000256" key="2">
    <source>
        <dbReference type="ARBA" id="ARBA00006706"/>
    </source>
</evidence>
<evidence type="ECO:0000256" key="3">
    <source>
        <dbReference type="ARBA" id="ARBA00022679"/>
    </source>
</evidence>
<evidence type="ECO:0000313" key="8">
    <source>
        <dbReference type="Proteomes" id="UP000435187"/>
    </source>
</evidence>
<reference evidence="7 8" key="1">
    <citation type="submission" date="2019-10" db="EMBL/GenBank/DDBJ databases">
        <title>Gracilibacillus salitolerans sp. nov., a moderate halophile isolated from a saline soil in northwest China.</title>
        <authorList>
            <person name="Gan L."/>
        </authorList>
    </citation>
    <scope>NUCLEOTIDE SEQUENCE [LARGE SCALE GENOMIC DNA]</scope>
    <source>
        <strain evidence="7 8">TP2-8</strain>
    </source>
</reference>
<dbReference type="PANTHER" id="PTHR12001:SF69">
    <property type="entry name" value="ALL TRANS-POLYPRENYL-DIPHOSPHATE SYNTHASE PDSS1"/>
    <property type="match status" value="1"/>
</dbReference>
<proteinExistence type="inferred from homology"/>
<evidence type="ECO:0000256" key="5">
    <source>
        <dbReference type="ARBA" id="ARBA00022842"/>
    </source>
</evidence>
<comment type="similarity">
    <text evidence="2 6">Belongs to the FPP/GGPP synthase family.</text>
</comment>
<accession>A0A6N7QYW6</accession>
<dbReference type="InterPro" id="IPR033965">
    <property type="entry name" value="ComQ"/>
</dbReference>
<evidence type="ECO:0000256" key="4">
    <source>
        <dbReference type="ARBA" id="ARBA00022723"/>
    </source>
</evidence>
<dbReference type="RefSeq" id="WP_153834665.1">
    <property type="nucleotide sequence ID" value="NZ_WJID01000016.1"/>
</dbReference>
<dbReference type="SFLD" id="SFLDS00005">
    <property type="entry name" value="Isoprenoid_Synthase_Type_I"/>
    <property type="match status" value="1"/>
</dbReference>
<keyword evidence="4" id="KW-0479">Metal-binding</keyword>
<dbReference type="InterPro" id="IPR000092">
    <property type="entry name" value="Polyprenyl_synt"/>
</dbReference>
<keyword evidence="5" id="KW-0460">Magnesium</keyword>
<dbReference type="Proteomes" id="UP000435187">
    <property type="component" value="Unassembled WGS sequence"/>
</dbReference>
<dbReference type="GO" id="GO:0046872">
    <property type="term" value="F:metal ion binding"/>
    <property type="evidence" value="ECO:0007669"/>
    <property type="project" value="UniProtKB-KW"/>
</dbReference>
<sequence length="281" mass="32214">MSFYNKAVNYSLDESTAFKNITDIHYNAFKSYENDENIHLTNKFVQKLILSFDIFDDVQDKDNKRAPWSGDERQAINLGLILLIDAFKEAHECNFINKKTALDYIHLNLSNSIKGQYIDIQNRIKTPLEYINMCKSKSGSLVSLAALLGVLTTSTKHLTEIHSYCLDIGVAAQISNDIKDVINFEKKNDLSEKKISLPILYLLYQYKGPSMVKDYFLGLVDYKEICMSKSMVIRQLYHSGALNYAKQVKEKYMKQAKEKVNNLPIGSSKKLLIIKNLIDEI</sequence>
<evidence type="ECO:0008006" key="9">
    <source>
        <dbReference type="Google" id="ProtNLM"/>
    </source>
</evidence>
<name>A0A6N7QYW6_9BACI</name>
<dbReference type="Pfam" id="PF00348">
    <property type="entry name" value="polyprenyl_synt"/>
    <property type="match status" value="1"/>
</dbReference>
<dbReference type="AlphaFoldDB" id="A0A6N7QYW6"/>
<protein>
    <recommendedName>
        <fullName evidence="9">Polyprenyl synthetase</fullName>
    </recommendedName>
</protein>